<comment type="similarity">
    <text evidence="3 16">Belongs to the thiolase-like superfamily. Thiolase family.</text>
</comment>
<keyword evidence="5" id="KW-0276">Fatty acid metabolism</keyword>
<dbReference type="NCBIfam" id="TIGR01930">
    <property type="entry name" value="AcCoA-C-Actrans"/>
    <property type="match status" value="1"/>
</dbReference>
<dbReference type="AlphaFoldDB" id="A0A7K6LGT7"/>
<organism evidence="20 21">
    <name type="scientific">Falcunculus frontatus</name>
    <name type="common">Eastern shriketit</name>
    <dbReference type="NCBI Taxonomy" id="254539"/>
    <lineage>
        <taxon>Eukaryota</taxon>
        <taxon>Metazoa</taxon>
        <taxon>Chordata</taxon>
        <taxon>Craniata</taxon>
        <taxon>Vertebrata</taxon>
        <taxon>Euteleostomi</taxon>
        <taxon>Archelosauria</taxon>
        <taxon>Archosauria</taxon>
        <taxon>Dinosauria</taxon>
        <taxon>Saurischia</taxon>
        <taxon>Theropoda</taxon>
        <taxon>Coelurosauria</taxon>
        <taxon>Aves</taxon>
        <taxon>Neognathae</taxon>
        <taxon>Neoaves</taxon>
        <taxon>Telluraves</taxon>
        <taxon>Australaves</taxon>
        <taxon>Passeriformes</taxon>
        <taxon>Corvoidea</taxon>
        <taxon>Pachycephalidae</taxon>
        <taxon>Falcunculus</taxon>
    </lineage>
</organism>
<dbReference type="InterPro" id="IPR002155">
    <property type="entry name" value="Thiolase"/>
</dbReference>
<dbReference type="InterPro" id="IPR020613">
    <property type="entry name" value="Thiolase_CS"/>
</dbReference>
<comment type="catalytic activity">
    <reaction evidence="11">
        <text>2 acetyl-CoA = acetoacetyl-CoA + CoA</text>
        <dbReference type="Rhea" id="RHEA:21036"/>
        <dbReference type="ChEBI" id="CHEBI:57286"/>
        <dbReference type="ChEBI" id="CHEBI:57287"/>
        <dbReference type="ChEBI" id="CHEBI:57288"/>
        <dbReference type="EC" id="2.3.1.9"/>
    </reaction>
    <physiologicalReaction direction="right-to-left" evidence="11">
        <dbReference type="Rhea" id="RHEA:21038"/>
    </physiologicalReaction>
</comment>
<keyword evidence="8" id="KW-0576">Peroxisome</keyword>
<dbReference type="InterPro" id="IPR050215">
    <property type="entry name" value="Thiolase-like_sf_Thiolase"/>
</dbReference>
<feature type="domain" description="Thiolase C-terminal" evidence="19">
    <location>
        <begin position="162"/>
        <end position="283"/>
    </location>
</feature>
<dbReference type="FunFam" id="3.40.47.10:FF:000060">
    <property type="entry name" value="Acetyl-CoA acyltransferase 1"/>
    <property type="match status" value="1"/>
</dbReference>
<comment type="caution">
    <text evidence="20">The sequence shown here is derived from an EMBL/GenBank/DDBJ whole genome shotgun (WGS) entry which is preliminary data.</text>
</comment>
<evidence type="ECO:0000256" key="14">
    <source>
        <dbReference type="ARBA" id="ARBA00049178"/>
    </source>
</evidence>
<comment type="catalytic activity">
    <reaction evidence="15">
        <text>3-oxohexadecanedioyl-CoA + CoA = tetradecanedioyl-CoA + acetyl-CoA</text>
        <dbReference type="Rhea" id="RHEA:40343"/>
        <dbReference type="ChEBI" id="CHEBI:57287"/>
        <dbReference type="ChEBI" id="CHEBI:57288"/>
        <dbReference type="ChEBI" id="CHEBI:77081"/>
        <dbReference type="ChEBI" id="CHEBI:77084"/>
    </reaction>
    <physiologicalReaction direction="left-to-right" evidence="15">
        <dbReference type="Rhea" id="RHEA:40344"/>
    </physiologicalReaction>
</comment>
<feature type="domain" description="Thiolase N-terminal" evidence="18">
    <location>
        <begin position="1"/>
        <end position="58"/>
    </location>
</feature>
<comment type="pathway">
    <text evidence="2">Lipid metabolism; peroxisomal fatty acid beta-oxidation.</text>
</comment>
<dbReference type="InterPro" id="IPR020616">
    <property type="entry name" value="Thiolase_N"/>
</dbReference>
<dbReference type="SUPFAM" id="SSF53901">
    <property type="entry name" value="Thiolase-like"/>
    <property type="match status" value="2"/>
</dbReference>
<evidence type="ECO:0000256" key="2">
    <source>
        <dbReference type="ARBA" id="ARBA00004846"/>
    </source>
</evidence>
<dbReference type="GO" id="GO:0006635">
    <property type="term" value="P:fatty acid beta-oxidation"/>
    <property type="evidence" value="ECO:0007669"/>
    <property type="project" value="TreeGrafter"/>
</dbReference>
<evidence type="ECO:0000256" key="6">
    <source>
        <dbReference type="ARBA" id="ARBA00022946"/>
    </source>
</evidence>
<dbReference type="Gene3D" id="3.40.47.10">
    <property type="match status" value="1"/>
</dbReference>
<evidence type="ECO:0000256" key="3">
    <source>
        <dbReference type="ARBA" id="ARBA00010982"/>
    </source>
</evidence>
<dbReference type="GO" id="GO:0003985">
    <property type="term" value="F:acetyl-CoA C-acetyltransferase activity"/>
    <property type="evidence" value="ECO:0007669"/>
    <property type="project" value="UniProtKB-EC"/>
</dbReference>
<evidence type="ECO:0000256" key="4">
    <source>
        <dbReference type="ARBA" id="ARBA00022679"/>
    </source>
</evidence>
<evidence type="ECO:0000313" key="20">
    <source>
        <dbReference type="EMBL" id="NWW23164.1"/>
    </source>
</evidence>
<evidence type="ECO:0000256" key="16">
    <source>
        <dbReference type="RuleBase" id="RU003557"/>
    </source>
</evidence>
<evidence type="ECO:0000256" key="5">
    <source>
        <dbReference type="ARBA" id="ARBA00022832"/>
    </source>
</evidence>
<feature type="non-terminal residue" evidence="20">
    <location>
        <position position="1"/>
    </location>
</feature>
<sequence>MSLRSANNPGDISSSMMDNPKARDCLIPMGITSENVAEKFGVSRKKQDAFALASQQKSPPKYFNLSYSFVTRAAKAQQMGLFKTEIVPVKTTVSDDDGNKKTITVHQDEGIRPSTTLEGLAKLKPAFKEDGSTTAGNASQVSDGAAAVLLAKRSKAAQLGLPVLGVLRSFAVVGVPPDVMGIGPAYAIPVAVEKAGLTLNDIDIYEINEAFASQAVYCVEKLGIPMEKVNPLGGAIALGHPLGCTGARQVVTLLNELKRRGKRAYGVVSMCIGTGMGAAAVFEYPGK</sequence>
<comment type="subcellular location">
    <subcellularLocation>
        <location evidence="1">Peroxisome</location>
    </subcellularLocation>
</comment>
<evidence type="ECO:0000256" key="11">
    <source>
        <dbReference type="ARBA" id="ARBA00037000"/>
    </source>
</evidence>
<comment type="catalytic activity">
    <reaction evidence="10">
        <text>3-oxo-(6Z,9Z,12Z,15Z,18Z,21Z)-tetracosahexaenoyl-CoA + CoA = (4Z,7Z,10Z,13Z,16Z,19Z)-docosahexaenoyl-CoA + acetyl-CoA</text>
        <dbReference type="Rhea" id="RHEA:39131"/>
        <dbReference type="ChEBI" id="CHEBI:57287"/>
        <dbReference type="ChEBI" id="CHEBI:57288"/>
        <dbReference type="ChEBI" id="CHEBI:74298"/>
        <dbReference type="ChEBI" id="CHEBI:74304"/>
    </reaction>
    <physiologicalReaction direction="left-to-right" evidence="10">
        <dbReference type="Rhea" id="RHEA:39132"/>
    </physiologicalReaction>
</comment>
<evidence type="ECO:0000256" key="17">
    <source>
        <dbReference type="SAM" id="MobiDB-lite"/>
    </source>
</evidence>
<dbReference type="GO" id="GO:0005777">
    <property type="term" value="C:peroxisome"/>
    <property type="evidence" value="ECO:0007669"/>
    <property type="project" value="UniProtKB-SubCell"/>
</dbReference>
<evidence type="ECO:0000259" key="18">
    <source>
        <dbReference type="Pfam" id="PF00108"/>
    </source>
</evidence>
<evidence type="ECO:0000256" key="12">
    <source>
        <dbReference type="ARBA" id="ARBA00047485"/>
    </source>
</evidence>
<protein>
    <submittedName>
        <fullName evidence="20">THIKB thiolase</fullName>
    </submittedName>
</protein>
<evidence type="ECO:0000256" key="15">
    <source>
        <dbReference type="ARBA" id="ARBA00049306"/>
    </source>
</evidence>
<dbReference type="PROSITE" id="PS00099">
    <property type="entry name" value="THIOLASE_3"/>
    <property type="match status" value="1"/>
</dbReference>
<dbReference type="Proteomes" id="UP000534626">
    <property type="component" value="Unassembled WGS sequence"/>
</dbReference>
<comment type="catalytic activity">
    <reaction evidence="12">
        <text>tetradecanoyl-CoA + acetyl-CoA = 3-oxohexadecanoyl-CoA + CoA</text>
        <dbReference type="Rhea" id="RHEA:18161"/>
        <dbReference type="ChEBI" id="CHEBI:57287"/>
        <dbReference type="ChEBI" id="CHEBI:57288"/>
        <dbReference type="ChEBI" id="CHEBI:57349"/>
        <dbReference type="ChEBI" id="CHEBI:57385"/>
        <dbReference type="EC" id="2.3.1.155"/>
    </reaction>
    <physiologicalReaction direction="right-to-left" evidence="12">
        <dbReference type="Rhea" id="RHEA:18163"/>
    </physiologicalReaction>
</comment>
<dbReference type="InterPro" id="IPR016039">
    <property type="entry name" value="Thiolase-like"/>
</dbReference>
<feature type="domain" description="Thiolase N-terminal" evidence="18">
    <location>
        <begin position="71"/>
        <end position="154"/>
    </location>
</feature>
<evidence type="ECO:0000259" key="19">
    <source>
        <dbReference type="Pfam" id="PF02803"/>
    </source>
</evidence>
<name>A0A7K6LGT7_9CORV</name>
<keyword evidence="4 16" id="KW-0808">Transferase</keyword>
<evidence type="ECO:0000256" key="1">
    <source>
        <dbReference type="ARBA" id="ARBA00004275"/>
    </source>
</evidence>
<evidence type="ECO:0000313" key="21">
    <source>
        <dbReference type="Proteomes" id="UP000534626"/>
    </source>
</evidence>
<dbReference type="EMBL" id="VZRV01006508">
    <property type="protein sequence ID" value="NWW23164.1"/>
    <property type="molecule type" value="Genomic_DNA"/>
</dbReference>
<evidence type="ECO:0000256" key="10">
    <source>
        <dbReference type="ARBA" id="ARBA00036770"/>
    </source>
</evidence>
<dbReference type="Pfam" id="PF00108">
    <property type="entry name" value="Thiolase_N"/>
    <property type="match status" value="2"/>
</dbReference>
<dbReference type="InterPro" id="IPR020617">
    <property type="entry name" value="Thiolase_C"/>
</dbReference>
<gene>
    <name evidence="20" type="primary">Acaa1b</name>
    <name evidence="20" type="ORF">FALFRO_R05568</name>
</gene>
<evidence type="ECO:0000256" key="9">
    <source>
        <dbReference type="ARBA" id="ARBA00023315"/>
    </source>
</evidence>
<accession>A0A7K6LGT7</accession>
<comment type="catalytic activity">
    <reaction evidence="14">
        <text>an acyl-CoA + acetyl-CoA = a 3-oxoacyl-CoA + CoA</text>
        <dbReference type="Rhea" id="RHEA:21564"/>
        <dbReference type="ChEBI" id="CHEBI:57287"/>
        <dbReference type="ChEBI" id="CHEBI:57288"/>
        <dbReference type="ChEBI" id="CHEBI:58342"/>
        <dbReference type="ChEBI" id="CHEBI:90726"/>
        <dbReference type="EC" id="2.3.1.16"/>
    </reaction>
    <physiologicalReaction direction="right-to-left" evidence="14">
        <dbReference type="Rhea" id="RHEA:21566"/>
    </physiologicalReaction>
</comment>
<dbReference type="OrthoDB" id="5404651at2759"/>
<dbReference type="GO" id="GO:0010124">
    <property type="term" value="P:phenylacetate catabolic process"/>
    <property type="evidence" value="ECO:0007669"/>
    <property type="project" value="TreeGrafter"/>
</dbReference>
<comment type="catalytic activity">
    <reaction evidence="13">
        <text>hexanoyl-CoA + acetyl-CoA = 3-oxooctanoyl-CoA + CoA</text>
        <dbReference type="Rhea" id="RHEA:31203"/>
        <dbReference type="ChEBI" id="CHEBI:57287"/>
        <dbReference type="ChEBI" id="CHEBI:57288"/>
        <dbReference type="ChEBI" id="CHEBI:62619"/>
        <dbReference type="ChEBI" id="CHEBI:62620"/>
    </reaction>
    <physiologicalReaction direction="right-to-left" evidence="13">
        <dbReference type="Rhea" id="RHEA:31205"/>
    </physiologicalReaction>
</comment>
<reference evidence="20 21" key="1">
    <citation type="submission" date="2019-09" db="EMBL/GenBank/DDBJ databases">
        <title>Bird 10,000 Genomes (B10K) Project - Family phase.</title>
        <authorList>
            <person name="Zhang G."/>
        </authorList>
    </citation>
    <scope>NUCLEOTIDE SEQUENCE [LARGE SCALE GENOMIC DNA]</scope>
    <source>
        <strain evidence="20">B10K-DU-029-77</strain>
    </source>
</reference>
<keyword evidence="21" id="KW-1185">Reference proteome</keyword>
<dbReference type="PROSITE" id="PS00737">
    <property type="entry name" value="THIOLASE_2"/>
    <property type="match status" value="1"/>
</dbReference>
<dbReference type="PANTHER" id="PTHR43853">
    <property type="entry name" value="3-KETOACYL-COA THIOLASE, PEROXISOMAL"/>
    <property type="match status" value="1"/>
</dbReference>
<feature type="region of interest" description="Disordered" evidence="17">
    <location>
        <begin position="1"/>
        <end position="20"/>
    </location>
</feature>
<dbReference type="CDD" id="cd00751">
    <property type="entry name" value="thiolase"/>
    <property type="match status" value="1"/>
</dbReference>
<evidence type="ECO:0000256" key="8">
    <source>
        <dbReference type="ARBA" id="ARBA00023140"/>
    </source>
</evidence>
<feature type="compositionally biased region" description="Polar residues" evidence="17">
    <location>
        <begin position="1"/>
        <end position="17"/>
    </location>
</feature>
<keyword evidence="6" id="KW-0809">Transit peptide</keyword>
<dbReference type="PANTHER" id="PTHR43853:SF8">
    <property type="entry name" value="3-KETOACYL-COA THIOLASE, PEROXISOMAL"/>
    <property type="match status" value="1"/>
</dbReference>
<evidence type="ECO:0000256" key="13">
    <source>
        <dbReference type="ARBA" id="ARBA00048001"/>
    </source>
</evidence>
<dbReference type="InterPro" id="IPR020610">
    <property type="entry name" value="Thiolase_AS"/>
</dbReference>
<proteinExistence type="inferred from homology"/>
<dbReference type="Pfam" id="PF02803">
    <property type="entry name" value="Thiolase_C"/>
    <property type="match status" value="1"/>
</dbReference>
<evidence type="ECO:0000256" key="7">
    <source>
        <dbReference type="ARBA" id="ARBA00023098"/>
    </source>
</evidence>
<keyword evidence="7" id="KW-0443">Lipid metabolism</keyword>
<feature type="non-terminal residue" evidence="20">
    <location>
        <position position="287"/>
    </location>
</feature>
<dbReference type="GO" id="GO:0050633">
    <property type="term" value="F:acetyl-CoA C-myristoyltransferase activity"/>
    <property type="evidence" value="ECO:0007669"/>
    <property type="project" value="UniProtKB-EC"/>
</dbReference>
<keyword evidence="9 16" id="KW-0012">Acyltransferase</keyword>